<evidence type="ECO:0000256" key="2">
    <source>
        <dbReference type="ARBA" id="ARBA00022598"/>
    </source>
</evidence>
<dbReference type="GO" id="GO:0006422">
    <property type="term" value="P:aspartyl-tRNA aminoacylation"/>
    <property type="evidence" value="ECO:0007669"/>
    <property type="project" value="TreeGrafter"/>
</dbReference>
<protein>
    <recommendedName>
        <fullName evidence="7">Aminoacyl-transfer RNA synthetases class-II family profile domain-containing protein</fullName>
    </recommendedName>
</protein>
<dbReference type="PROSITE" id="PS50862">
    <property type="entry name" value="AA_TRNA_LIGASE_II"/>
    <property type="match status" value="1"/>
</dbReference>
<dbReference type="HAMAP" id="MF_00044">
    <property type="entry name" value="Asp_tRNA_synth_type1"/>
    <property type="match status" value="1"/>
</dbReference>
<feature type="domain" description="Aminoacyl-transfer RNA synthetases class-II family profile" evidence="7">
    <location>
        <begin position="217"/>
        <end position="612"/>
    </location>
</feature>
<evidence type="ECO:0000256" key="1">
    <source>
        <dbReference type="ARBA" id="ARBA00006303"/>
    </source>
</evidence>
<keyword evidence="2" id="KW-0436">Ligase</keyword>
<reference evidence="8" key="1">
    <citation type="submission" date="2022-02" db="EMBL/GenBank/DDBJ databases">
        <authorList>
            <person name="King R."/>
        </authorList>
    </citation>
    <scope>NUCLEOTIDE SEQUENCE</scope>
</reference>
<dbReference type="InterPro" id="IPR002312">
    <property type="entry name" value="Asp/Asn-tRNA-synth_IIb"/>
</dbReference>
<dbReference type="GO" id="GO:0005739">
    <property type="term" value="C:mitochondrion"/>
    <property type="evidence" value="ECO:0007669"/>
    <property type="project" value="TreeGrafter"/>
</dbReference>
<dbReference type="EMBL" id="OU899036">
    <property type="protein sequence ID" value="CAH1731407.1"/>
    <property type="molecule type" value="Genomic_DNA"/>
</dbReference>
<evidence type="ECO:0000256" key="5">
    <source>
        <dbReference type="ARBA" id="ARBA00022917"/>
    </source>
</evidence>
<organism evidence="8 9">
    <name type="scientific">Aphis gossypii</name>
    <name type="common">Cotton aphid</name>
    <dbReference type="NCBI Taxonomy" id="80765"/>
    <lineage>
        <taxon>Eukaryota</taxon>
        <taxon>Metazoa</taxon>
        <taxon>Ecdysozoa</taxon>
        <taxon>Arthropoda</taxon>
        <taxon>Hexapoda</taxon>
        <taxon>Insecta</taxon>
        <taxon>Pterygota</taxon>
        <taxon>Neoptera</taxon>
        <taxon>Paraneoptera</taxon>
        <taxon>Hemiptera</taxon>
        <taxon>Sternorrhyncha</taxon>
        <taxon>Aphidomorpha</taxon>
        <taxon>Aphidoidea</taxon>
        <taxon>Aphididae</taxon>
        <taxon>Aphidini</taxon>
        <taxon>Aphis</taxon>
        <taxon>Aphis</taxon>
    </lineage>
</organism>
<evidence type="ECO:0000313" key="9">
    <source>
        <dbReference type="Proteomes" id="UP001154329"/>
    </source>
</evidence>
<dbReference type="InterPro" id="IPR004524">
    <property type="entry name" value="Asp-tRNA-ligase_1"/>
</dbReference>
<dbReference type="GO" id="GO:0005524">
    <property type="term" value="F:ATP binding"/>
    <property type="evidence" value="ECO:0007669"/>
    <property type="project" value="UniProtKB-KW"/>
</dbReference>
<dbReference type="InterPro" id="IPR045864">
    <property type="entry name" value="aa-tRNA-synth_II/BPL/LPL"/>
</dbReference>
<keyword evidence="5" id="KW-0648">Protein biosynthesis</keyword>
<keyword evidence="6" id="KW-0030">Aminoacyl-tRNA synthetase</keyword>
<dbReference type="Proteomes" id="UP001154329">
    <property type="component" value="Chromosome 3"/>
</dbReference>
<dbReference type="GO" id="GO:0003676">
    <property type="term" value="F:nucleic acid binding"/>
    <property type="evidence" value="ECO:0007669"/>
    <property type="project" value="InterPro"/>
</dbReference>
<accession>A0A9P0J8A6</accession>
<gene>
    <name evidence="8" type="ORF">APHIGO_LOCUS8120</name>
</gene>
<dbReference type="CDD" id="cd04317">
    <property type="entry name" value="EcAspRS_like_N"/>
    <property type="match status" value="1"/>
</dbReference>
<comment type="similarity">
    <text evidence="1">Belongs to the class-II aminoacyl-tRNA synthetase family. Type 1 subfamily.</text>
</comment>
<evidence type="ECO:0000313" key="8">
    <source>
        <dbReference type="EMBL" id="CAH1731407.1"/>
    </source>
</evidence>
<dbReference type="InterPro" id="IPR006195">
    <property type="entry name" value="aa-tRNA-synth_II"/>
</dbReference>
<dbReference type="SUPFAM" id="SSF55681">
    <property type="entry name" value="Class II aaRS and biotin synthetases"/>
    <property type="match status" value="1"/>
</dbReference>
<dbReference type="NCBIfam" id="TIGR00459">
    <property type="entry name" value="aspS_bact"/>
    <property type="match status" value="1"/>
</dbReference>
<evidence type="ECO:0000259" key="7">
    <source>
        <dbReference type="PROSITE" id="PS50862"/>
    </source>
</evidence>
<dbReference type="OrthoDB" id="439710at2759"/>
<dbReference type="Gene3D" id="2.40.50.140">
    <property type="entry name" value="Nucleic acid-binding proteins"/>
    <property type="match status" value="1"/>
</dbReference>
<dbReference type="Gene3D" id="3.30.930.10">
    <property type="entry name" value="Bira Bifunctional Protein, Domain 2"/>
    <property type="match status" value="1"/>
</dbReference>
<reference evidence="8" key="2">
    <citation type="submission" date="2022-10" db="EMBL/GenBank/DDBJ databases">
        <authorList>
            <consortium name="ENA_rothamsted_submissions"/>
            <consortium name="culmorum"/>
            <person name="King R."/>
        </authorList>
    </citation>
    <scope>NUCLEOTIDE SEQUENCE</scope>
</reference>
<dbReference type="PRINTS" id="PR01042">
    <property type="entry name" value="TRNASYNTHASP"/>
</dbReference>
<proteinExistence type="inferred from homology"/>
<dbReference type="SUPFAM" id="SSF50249">
    <property type="entry name" value="Nucleic acid-binding proteins"/>
    <property type="match status" value="1"/>
</dbReference>
<dbReference type="NCBIfam" id="NF001750">
    <property type="entry name" value="PRK00476.1"/>
    <property type="match status" value="1"/>
</dbReference>
<dbReference type="PANTHER" id="PTHR22594:SF5">
    <property type="entry name" value="ASPARTATE--TRNA LIGASE, MITOCHONDRIAL"/>
    <property type="match status" value="1"/>
</dbReference>
<name>A0A9P0J8A6_APHGO</name>
<dbReference type="Gene3D" id="3.30.1360.30">
    <property type="entry name" value="GAD-like domain"/>
    <property type="match status" value="1"/>
</dbReference>
<sequence length="646" mass="74092">MYHVKYFIGGKSNIFLQKNIYQKLIPKDLSIMSANIKKNMFTKRYKFTVAKIVDDKEIVQEHKYVSGLHNFSNVNLYTSRTHTCNQLRTEDSGKSVILCGWVEYIRLNRFIILRDGYGSTQLIIPENASTELNDFVGKIPLESVLMCHGSVKLRPADEINKNQATGMIEVFVDKLQLLNAVDTKLPFQLRKFNKANESLRLKYRYVDLRYPEMQYNLRLRSKLLMKMREFLINHREFVEVETPTLFKKTHGGAQEFIVPTHEKGKCYSLVQSPQQLKQMLMVGSIDRYFQVAKCYRDEGAKSDRQPEFTQLDIEMSFTDQNGVMLLIEELLSFIWPSELGKINTPFHRMSYEEAMVTYGSDKPDIGRSKKISNWTKYLPSASNEVFALVLKNSENKLSKKQKNDLETLISTNYPGVKFSLLNIKSIKTFKENLQKMFSGIDVTAVVDAHNISEHDFVAIARGSKYKALSALGKINEHFKVDNSCDDRWRFVWIVDFPLFEMDSNQNIQSVHHPFTQPQTEITPNNLLEVKGFHYDLVLNGNEVGGGSIRIHDANLQTKVIQSILNIPIETISHLVEALRSGCPPHGGIALGVDRLLSILCNTNSIRDVIAFPKTFEGKDLLTGAPTEITTEDKKRYHLKFDNTQKT</sequence>
<keyword evidence="9" id="KW-1185">Reference proteome</keyword>
<dbReference type="GO" id="GO:0004815">
    <property type="term" value="F:aspartate-tRNA ligase activity"/>
    <property type="evidence" value="ECO:0007669"/>
    <property type="project" value="TreeGrafter"/>
</dbReference>
<dbReference type="AlphaFoldDB" id="A0A9P0J8A6"/>
<evidence type="ECO:0000256" key="6">
    <source>
        <dbReference type="ARBA" id="ARBA00023146"/>
    </source>
</evidence>
<evidence type="ECO:0000256" key="4">
    <source>
        <dbReference type="ARBA" id="ARBA00022840"/>
    </source>
</evidence>
<dbReference type="InterPro" id="IPR004115">
    <property type="entry name" value="GAD-like_sf"/>
</dbReference>
<dbReference type="PANTHER" id="PTHR22594">
    <property type="entry name" value="ASPARTYL/LYSYL-TRNA SYNTHETASE"/>
    <property type="match status" value="1"/>
</dbReference>
<dbReference type="InterPro" id="IPR004364">
    <property type="entry name" value="Aa-tRNA-synt_II"/>
</dbReference>
<dbReference type="Pfam" id="PF01336">
    <property type="entry name" value="tRNA_anti-codon"/>
    <property type="match status" value="1"/>
</dbReference>
<dbReference type="InterPro" id="IPR047089">
    <property type="entry name" value="Asp-tRNA-ligase_1_N"/>
</dbReference>
<keyword evidence="4" id="KW-0067">ATP-binding</keyword>
<evidence type="ECO:0000256" key="3">
    <source>
        <dbReference type="ARBA" id="ARBA00022741"/>
    </source>
</evidence>
<dbReference type="InterPro" id="IPR004365">
    <property type="entry name" value="NA-bd_OB_tRNA"/>
</dbReference>
<dbReference type="InterPro" id="IPR012340">
    <property type="entry name" value="NA-bd_OB-fold"/>
</dbReference>
<dbReference type="Pfam" id="PF00152">
    <property type="entry name" value="tRNA-synt_2"/>
    <property type="match status" value="1"/>
</dbReference>
<keyword evidence="3" id="KW-0547">Nucleotide-binding</keyword>